<dbReference type="SUPFAM" id="SSF52833">
    <property type="entry name" value="Thioredoxin-like"/>
    <property type="match status" value="1"/>
</dbReference>
<evidence type="ECO:0000313" key="3">
    <source>
        <dbReference type="Proteomes" id="UP001290861"/>
    </source>
</evidence>
<dbReference type="EMBL" id="JARVCO010000012">
    <property type="protein sequence ID" value="MDZ8119549.1"/>
    <property type="molecule type" value="Genomic_DNA"/>
</dbReference>
<keyword evidence="3" id="KW-1185">Reference proteome</keyword>
<accession>A0ABU5MZF7</accession>
<name>A0ABU5MZF7_9BACT</name>
<protein>
    <submittedName>
        <fullName evidence="2">Glutaredoxin domain-containing protein</fullName>
    </submittedName>
</protein>
<reference evidence="2 3" key="1">
    <citation type="journal article" date="2024" name="Appl. Environ. Microbiol.">
        <title>Pontiella agarivorans sp. nov., a novel marine anaerobic bacterium capable of degrading macroalgal polysaccharides and fixing nitrogen.</title>
        <authorList>
            <person name="Liu N."/>
            <person name="Kivenson V."/>
            <person name="Peng X."/>
            <person name="Cui Z."/>
            <person name="Lankiewicz T.S."/>
            <person name="Gosselin K.M."/>
            <person name="English C.J."/>
            <person name="Blair E.M."/>
            <person name="O'Malley M.A."/>
            <person name="Valentine D.L."/>
        </authorList>
    </citation>
    <scope>NUCLEOTIDE SEQUENCE [LARGE SCALE GENOMIC DNA]</scope>
    <source>
        <strain evidence="2 3">NLcol2</strain>
    </source>
</reference>
<evidence type="ECO:0000259" key="1">
    <source>
        <dbReference type="Pfam" id="PF00462"/>
    </source>
</evidence>
<dbReference type="Gene3D" id="3.40.30.10">
    <property type="entry name" value="Glutaredoxin"/>
    <property type="match status" value="1"/>
</dbReference>
<organism evidence="2 3">
    <name type="scientific">Pontiella agarivorans</name>
    <dbReference type="NCBI Taxonomy" id="3038953"/>
    <lineage>
        <taxon>Bacteria</taxon>
        <taxon>Pseudomonadati</taxon>
        <taxon>Kiritimatiellota</taxon>
        <taxon>Kiritimatiellia</taxon>
        <taxon>Kiritimatiellales</taxon>
        <taxon>Pontiellaceae</taxon>
        <taxon>Pontiella</taxon>
    </lineage>
</organism>
<sequence length="95" mass="10781">MNVDIYYAKVCGLCTEAIDFLHKRGITFTAYAIEYDADADEFVDSDNTREMYRRCGGPVDFVPQIFIGDRHIAGWRKLEPMIESGEIDKILPEGG</sequence>
<dbReference type="Proteomes" id="UP001290861">
    <property type="component" value="Unassembled WGS sequence"/>
</dbReference>
<dbReference type="RefSeq" id="WP_322609340.1">
    <property type="nucleotide sequence ID" value="NZ_JARVCO010000012.1"/>
</dbReference>
<dbReference type="PROSITE" id="PS51354">
    <property type="entry name" value="GLUTAREDOXIN_2"/>
    <property type="match status" value="1"/>
</dbReference>
<comment type="caution">
    <text evidence="2">The sequence shown here is derived from an EMBL/GenBank/DDBJ whole genome shotgun (WGS) entry which is preliminary data.</text>
</comment>
<gene>
    <name evidence="2" type="ORF">P9H32_13030</name>
</gene>
<dbReference type="InterPro" id="IPR036249">
    <property type="entry name" value="Thioredoxin-like_sf"/>
</dbReference>
<evidence type="ECO:0000313" key="2">
    <source>
        <dbReference type="EMBL" id="MDZ8119549.1"/>
    </source>
</evidence>
<feature type="domain" description="Glutaredoxin" evidence="1">
    <location>
        <begin position="5"/>
        <end position="72"/>
    </location>
</feature>
<proteinExistence type="predicted"/>
<dbReference type="Pfam" id="PF00462">
    <property type="entry name" value="Glutaredoxin"/>
    <property type="match status" value="1"/>
</dbReference>
<dbReference type="InterPro" id="IPR002109">
    <property type="entry name" value="Glutaredoxin"/>
</dbReference>